<evidence type="ECO:0000256" key="3">
    <source>
        <dbReference type="ARBA" id="ARBA00023239"/>
    </source>
</evidence>
<dbReference type="Pfam" id="PF02278">
    <property type="entry name" value="Lyase_8"/>
    <property type="match status" value="1"/>
</dbReference>
<dbReference type="InterPro" id="IPR014718">
    <property type="entry name" value="GH-type_carb-bd"/>
</dbReference>
<accession>A0AAD5W250</accession>
<evidence type="ECO:0000259" key="6">
    <source>
        <dbReference type="Pfam" id="PF02278"/>
    </source>
</evidence>
<name>A0AAD5W250_9AGAR</name>
<comment type="caution">
    <text evidence="9">The sequence shown here is derived from an EMBL/GenBank/DDBJ whole genome shotgun (WGS) entry which is preliminary data.</text>
</comment>
<dbReference type="PANTHER" id="PTHR38481:SF1">
    <property type="entry name" value="HYALURONATE LYASE"/>
    <property type="match status" value="1"/>
</dbReference>
<dbReference type="Gene3D" id="2.70.98.10">
    <property type="match status" value="1"/>
</dbReference>
<dbReference type="Pfam" id="PF08124">
    <property type="entry name" value="Lyase_8_N"/>
    <property type="match status" value="1"/>
</dbReference>
<dbReference type="GO" id="GO:0005975">
    <property type="term" value="P:carbohydrate metabolic process"/>
    <property type="evidence" value="ECO:0007669"/>
    <property type="project" value="InterPro"/>
</dbReference>
<evidence type="ECO:0000256" key="4">
    <source>
        <dbReference type="SAM" id="MobiDB-lite"/>
    </source>
</evidence>
<reference evidence="9" key="1">
    <citation type="submission" date="2022-07" db="EMBL/GenBank/DDBJ databases">
        <title>Genome Sequence of Leucocoprinus birnbaumii.</title>
        <authorList>
            <person name="Buettner E."/>
        </authorList>
    </citation>
    <scope>NUCLEOTIDE SEQUENCE</scope>
    <source>
        <strain evidence="9">VT141</strain>
    </source>
</reference>
<evidence type="ECO:0000259" key="7">
    <source>
        <dbReference type="Pfam" id="PF02884"/>
    </source>
</evidence>
<dbReference type="Pfam" id="PF02884">
    <property type="entry name" value="Lyase_8_C"/>
    <property type="match status" value="1"/>
</dbReference>
<feature type="region of interest" description="Disordered" evidence="4">
    <location>
        <begin position="35"/>
        <end position="109"/>
    </location>
</feature>
<proteinExistence type="inferred from homology"/>
<keyword evidence="2 5" id="KW-0732">Signal</keyword>
<protein>
    <recommendedName>
        <fullName evidence="11">Polysaccharide lyase family 8 protein</fullName>
    </recommendedName>
</protein>
<dbReference type="Gene3D" id="1.50.10.100">
    <property type="entry name" value="Chondroitin AC/alginate lyase"/>
    <property type="match status" value="1"/>
</dbReference>
<dbReference type="InterPro" id="IPR038970">
    <property type="entry name" value="Lyase_8"/>
</dbReference>
<organism evidence="9 10">
    <name type="scientific">Leucocoprinus birnbaumii</name>
    <dbReference type="NCBI Taxonomy" id="56174"/>
    <lineage>
        <taxon>Eukaryota</taxon>
        <taxon>Fungi</taxon>
        <taxon>Dikarya</taxon>
        <taxon>Basidiomycota</taxon>
        <taxon>Agaricomycotina</taxon>
        <taxon>Agaricomycetes</taxon>
        <taxon>Agaricomycetidae</taxon>
        <taxon>Agaricales</taxon>
        <taxon>Agaricineae</taxon>
        <taxon>Agaricaceae</taxon>
        <taxon>Leucocoprinus</taxon>
    </lineage>
</organism>
<dbReference type="InterPro" id="IPR012970">
    <property type="entry name" value="Lyase_8_alpha_N"/>
</dbReference>
<dbReference type="Proteomes" id="UP001213000">
    <property type="component" value="Unassembled WGS sequence"/>
</dbReference>
<dbReference type="AlphaFoldDB" id="A0AAD5W250"/>
<dbReference type="SUPFAM" id="SSF48230">
    <property type="entry name" value="Chondroitin AC/alginate lyase"/>
    <property type="match status" value="1"/>
</dbReference>
<dbReference type="SUPFAM" id="SSF74650">
    <property type="entry name" value="Galactose mutarotase-like"/>
    <property type="match status" value="1"/>
</dbReference>
<feature type="region of interest" description="Disordered" evidence="4">
    <location>
        <begin position="654"/>
        <end position="675"/>
    </location>
</feature>
<dbReference type="InterPro" id="IPR011013">
    <property type="entry name" value="Gal_mutarotase_sf_dom"/>
</dbReference>
<evidence type="ECO:0008006" key="11">
    <source>
        <dbReference type="Google" id="ProtNLM"/>
    </source>
</evidence>
<evidence type="ECO:0000256" key="5">
    <source>
        <dbReference type="SAM" id="SignalP"/>
    </source>
</evidence>
<comment type="similarity">
    <text evidence="1">Belongs to the polysaccharide lyase 8 family.</text>
</comment>
<dbReference type="InterPro" id="IPR003159">
    <property type="entry name" value="Lyase_8_central_dom"/>
</dbReference>
<feature type="compositionally biased region" description="Low complexity" evidence="4">
    <location>
        <begin position="53"/>
        <end position="105"/>
    </location>
</feature>
<dbReference type="InterPro" id="IPR008929">
    <property type="entry name" value="Chondroitin_lyas"/>
</dbReference>
<dbReference type="Gene3D" id="2.60.220.10">
    <property type="entry name" value="Polysaccharide lyase family 8-like, C-terminal"/>
    <property type="match status" value="1"/>
</dbReference>
<dbReference type="InterPro" id="IPR011071">
    <property type="entry name" value="Lyase_8-like_C"/>
</dbReference>
<dbReference type="EMBL" id="JANIEX010000055">
    <property type="protein sequence ID" value="KAJ3574860.1"/>
    <property type="molecule type" value="Genomic_DNA"/>
</dbReference>
<sequence>MRSLLTLTHTLFLHALFFGSSLVLGDSSSVSSSAALTTPSLSTSSSGSGGISSGLPISTTSTPTSSVVSTSPTSAASSSTGSNAAPGNSTSASATSASPSTTGTALPFQSVDPTTLAEIQLMTSRRLSTIVGPLANGSNIQAWLNSLGADGKWPDSEVDYTTGCAARRANWPAQTHWQRILVMAAAWHGGLIGGEQFVNDSALHDKISLAMDYWFGRDLTNLQCLNNGGTASCPCDNPGNLLWNTNWYSNVILIPSLAGQSCLLLNDSLTLTQFDHCLAMTGRSYDLFLQPIKQVSFLTGANILDVAKLGIDGALLNINVTQITDAYRRIHNEVVIHQEVGSDGIRPDGSFGQHGGLLYNGNYGYVFSNDVLDLEISAAQTQFAAPPDSQSAFASLFDGDRWMLFRNTLTQVLHWDFSTLPRFITFPVADGQPSASINMNLTEVGVLGQLWNSSILSDFATLSGQGKTSNAGDLVGNRMFWDNDYMVHRGRNYVSTLKMLSTRTQNSECTNTQNPFSFHLADGTHYTYIKGNEYEDIAASWDWNLIPGITTDYGGTNLSCGQAAAHGVETFVGGVTTGEIGIAVMRYTNPLTKALHWQKTWFFLDDDVQYTMVANLSVTSGKPVYSVLDQRRHDGAIFVGEGIVGDDGDSLDGLFGGGGSGSGSGSGTVEQLPSGPLNQTIFSPNSLWHGDVGYVFNTLSDDDSLHVITGEKTGNWSLIGTSTQPPTTVDLFTAYIEHGTADLNNSISYTMFPGTQYHEFTYKQSQTNIQEVSNDADVSAIFDERHRTAMVVFWNRSGGSVTIESGRFAPVTITANGNAAIVYRFDDAAVYVSDPSQSLSEIEVGLKVGFGRKPSRWGWGMEKSFTIGLPGSGSAGKSVRQDF</sequence>
<feature type="compositionally biased region" description="Low complexity" evidence="4">
    <location>
        <begin position="35"/>
        <end position="46"/>
    </location>
</feature>
<dbReference type="GO" id="GO:0030246">
    <property type="term" value="F:carbohydrate binding"/>
    <property type="evidence" value="ECO:0007669"/>
    <property type="project" value="InterPro"/>
</dbReference>
<dbReference type="PANTHER" id="PTHR38481">
    <property type="entry name" value="HYALURONATE LYASE"/>
    <property type="match status" value="1"/>
</dbReference>
<keyword evidence="3" id="KW-0456">Lyase</keyword>
<feature type="signal peptide" evidence="5">
    <location>
        <begin position="1"/>
        <end position="25"/>
    </location>
</feature>
<feature type="compositionally biased region" description="Gly residues" evidence="4">
    <location>
        <begin position="654"/>
        <end position="666"/>
    </location>
</feature>
<feature type="domain" description="Polysaccharide lyase 8 N-terminal alpha-helical" evidence="8">
    <location>
        <begin position="244"/>
        <end position="384"/>
    </location>
</feature>
<keyword evidence="10" id="KW-1185">Reference proteome</keyword>
<dbReference type="GO" id="GO:0016837">
    <property type="term" value="F:carbon-oxygen lyase activity, acting on polysaccharides"/>
    <property type="evidence" value="ECO:0007669"/>
    <property type="project" value="UniProtKB-ARBA"/>
</dbReference>
<feature type="domain" description="Polysaccharide lyase family 8 central" evidence="6">
    <location>
        <begin position="477"/>
        <end position="755"/>
    </location>
</feature>
<dbReference type="InterPro" id="IPR004103">
    <property type="entry name" value="Lyase_8_C"/>
</dbReference>
<feature type="domain" description="Polysaccharide lyase family 8 C-terminal" evidence="7">
    <location>
        <begin position="772"/>
        <end position="842"/>
    </location>
</feature>
<evidence type="ECO:0000313" key="9">
    <source>
        <dbReference type="EMBL" id="KAJ3574860.1"/>
    </source>
</evidence>
<feature type="chain" id="PRO_5042170910" description="Polysaccharide lyase family 8 protein" evidence="5">
    <location>
        <begin position="26"/>
        <end position="883"/>
    </location>
</feature>
<dbReference type="GO" id="GO:0005576">
    <property type="term" value="C:extracellular region"/>
    <property type="evidence" value="ECO:0007669"/>
    <property type="project" value="InterPro"/>
</dbReference>
<evidence type="ECO:0000313" key="10">
    <source>
        <dbReference type="Proteomes" id="UP001213000"/>
    </source>
</evidence>
<evidence type="ECO:0000256" key="2">
    <source>
        <dbReference type="ARBA" id="ARBA00022729"/>
    </source>
</evidence>
<evidence type="ECO:0000259" key="8">
    <source>
        <dbReference type="Pfam" id="PF08124"/>
    </source>
</evidence>
<evidence type="ECO:0000256" key="1">
    <source>
        <dbReference type="ARBA" id="ARBA00006699"/>
    </source>
</evidence>
<dbReference type="SUPFAM" id="SSF49863">
    <property type="entry name" value="Hyaluronate lyase-like, C-terminal domain"/>
    <property type="match status" value="1"/>
</dbReference>
<gene>
    <name evidence="9" type="ORF">NP233_g1480</name>
</gene>